<proteinExistence type="predicted"/>
<keyword evidence="1" id="KW-0560">Oxidoreductase</keyword>
<dbReference type="RefSeq" id="WP_131977689.1">
    <property type="nucleotide sequence ID" value="NZ_SMKL01000001.1"/>
</dbReference>
<feature type="domain" description="Flavin reductase like" evidence="2">
    <location>
        <begin position="1"/>
        <end position="150"/>
    </location>
</feature>
<keyword evidence="4" id="KW-1185">Reference proteome</keyword>
<gene>
    <name evidence="3" type="ORF">E1212_00905</name>
</gene>
<dbReference type="OrthoDB" id="9792858at2"/>
<dbReference type="InterPro" id="IPR050268">
    <property type="entry name" value="NADH-dep_flavin_reductase"/>
</dbReference>
<evidence type="ECO:0000313" key="4">
    <source>
        <dbReference type="Proteomes" id="UP000295621"/>
    </source>
</evidence>
<dbReference type="EMBL" id="SMKL01000001">
    <property type="protein sequence ID" value="TDC57046.1"/>
    <property type="molecule type" value="Genomic_DNA"/>
</dbReference>
<dbReference type="InterPro" id="IPR002563">
    <property type="entry name" value="Flavin_Rdtase-like_dom"/>
</dbReference>
<dbReference type="AlphaFoldDB" id="A0A4R4S432"/>
<dbReference type="Proteomes" id="UP000295621">
    <property type="component" value="Unassembled WGS sequence"/>
</dbReference>
<dbReference type="SUPFAM" id="SSF50475">
    <property type="entry name" value="FMN-binding split barrel"/>
    <property type="match status" value="1"/>
</dbReference>
<name>A0A4R4S432_9ACTN</name>
<organism evidence="3 4">
    <name type="scientific">Jiangella ureilytica</name>
    <dbReference type="NCBI Taxonomy" id="2530374"/>
    <lineage>
        <taxon>Bacteria</taxon>
        <taxon>Bacillati</taxon>
        <taxon>Actinomycetota</taxon>
        <taxon>Actinomycetes</taxon>
        <taxon>Jiangellales</taxon>
        <taxon>Jiangellaceae</taxon>
        <taxon>Jiangella</taxon>
    </lineage>
</organism>
<evidence type="ECO:0000313" key="3">
    <source>
        <dbReference type="EMBL" id="TDC57046.1"/>
    </source>
</evidence>
<dbReference type="PANTHER" id="PTHR30466">
    <property type="entry name" value="FLAVIN REDUCTASE"/>
    <property type="match status" value="1"/>
</dbReference>
<dbReference type="Pfam" id="PF01613">
    <property type="entry name" value="Flavin_Reduct"/>
    <property type="match status" value="1"/>
</dbReference>
<dbReference type="PANTHER" id="PTHR30466:SF1">
    <property type="entry name" value="FMN REDUCTASE (NADH) RUTF"/>
    <property type="match status" value="1"/>
</dbReference>
<dbReference type="GO" id="GO:0042602">
    <property type="term" value="F:riboflavin reductase (NADPH) activity"/>
    <property type="evidence" value="ECO:0007669"/>
    <property type="project" value="TreeGrafter"/>
</dbReference>
<reference evidence="3 4" key="1">
    <citation type="submission" date="2019-02" db="EMBL/GenBank/DDBJ databases">
        <title>Draft genome sequences of novel Actinobacteria.</title>
        <authorList>
            <person name="Sahin N."/>
            <person name="Ay H."/>
            <person name="Saygin H."/>
        </authorList>
    </citation>
    <scope>NUCLEOTIDE SEQUENCE [LARGE SCALE GENOMIC DNA]</scope>
    <source>
        <strain evidence="3 4">KC603</strain>
    </source>
</reference>
<comment type="caution">
    <text evidence="3">The sequence shown here is derived from an EMBL/GenBank/DDBJ whole genome shotgun (WGS) entry which is preliminary data.</text>
</comment>
<dbReference type="SMART" id="SM00903">
    <property type="entry name" value="Flavin_Reduct"/>
    <property type="match status" value="1"/>
</dbReference>
<accession>A0A4R4S432</accession>
<protein>
    <submittedName>
        <fullName evidence="3">Flavin reductase</fullName>
    </submittedName>
</protein>
<evidence type="ECO:0000259" key="2">
    <source>
        <dbReference type="SMART" id="SM00903"/>
    </source>
</evidence>
<sequence>MARLAGGVALLTVLDPVGRDCGLTVTAVSSVSLEPPLVLACVTKDGFIHDALFVADGWSLSFLATDQLELSHYAARERHPGARDDFSPWPTRRAARGELVFTGAAAAVECVPHSLVDAGDHTIALGRVVSVAQDVTGVLPLVHVDRRYYEPGPEIT</sequence>
<dbReference type="Gene3D" id="2.30.110.10">
    <property type="entry name" value="Electron Transport, Fmn-binding Protein, Chain A"/>
    <property type="match status" value="1"/>
</dbReference>
<evidence type="ECO:0000256" key="1">
    <source>
        <dbReference type="ARBA" id="ARBA00023002"/>
    </source>
</evidence>
<dbReference type="InterPro" id="IPR012349">
    <property type="entry name" value="Split_barrel_FMN-bd"/>
</dbReference>
<dbReference type="GO" id="GO:0010181">
    <property type="term" value="F:FMN binding"/>
    <property type="evidence" value="ECO:0007669"/>
    <property type="project" value="InterPro"/>
</dbReference>